<dbReference type="EMBL" id="SWDB01000017">
    <property type="protein sequence ID" value="TKB45657.1"/>
    <property type="molecule type" value="Genomic_DNA"/>
</dbReference>
<protein>
    <submittedName>
        <fullName evidence="1">Uncharacterized protein</fullName>
    </submittedName>
</protein>
<dbReference type="OrthoDB" id="6199505at2"/>
<organism evidence="1 2">
    <name type="scientific">Thalassotalea mangrovi</name>
    <dbReference type="NCBI Taxonomy" id="2572245"/>
    <lineage>
        <taxon>Bacteria</taxon>
        <taxon>Pseudomonadati</taxon>
        <taxon>Pseudomonadota</taxon>
        <taxon>Gammaproteobacteria</taxon>
        <taxon>Alteromonadales</taxon>
        <taxon>Colwelliaceae</taxon>
        <taxon>Thalassotalea</taxon>
    </lineage>
</organism>
<dbReference type="RefSeq" id="WP_136735522.1">
    <property type="nucleotide sequence ID" value="NZ_SWDB01000017.1"/>
</dbReference>
<dbReference type="AlphaFoldDB" id="A0A4U1B5E6"/>
<gene>
    <name evidence="1" type="ORF">E8M12_07770</name>
</gene>
<reference evidence="1 2" key="1">
    <citation type="submission" date="2019-04" db="EMBL/GenBank/DDBJ databases">
        <title>Thalassotalea guangxiensis sp. nov., isolated from sediment of the coastal wetland.</title>
        <authorList>
            <person name="Zheng S."/>
            <person name="Zhang D."/>
        </authorList>
    </citation>
    <scope>NUCLEOTIDE SEQUENCE [LARGE SCALE GENOMIC DNA]</scope>
    <source>
        <strain evidence="1 2">ZS-4</strain>
    </source>
</reference>
<name>A0A4U1B5E6_9GAMM</name>
<evidence type="ECO:0000313" key="1">
    <source>
        <dbReference type="EMBL" id="TKB45657.1"/>
    </source>
</evidence>
<proteinExistence type="predicted"/>
<dbReference type="SUPFAM" id="SSF53448">
    <property type="entry name" value="Nucleotide-diphospho-sugar transferases"/>
    <property type="match status" value="1"/>
</dbReference>
<dbReference type="Proteomes" id="UP000307999">
    <property type="component" value="Unassembled WGS sequence"/>
</dbReference>
<evidence type="ECO:0000313" key="2">
    <source>
        <dbReference type="Proteomes" id="UP000307999"/>
    </source>
</evidence>
<keyword evidence="2" id="KW-1185">Reference proteome</keyword>
<comment type="caution">
    <text evidence="1">The sequence shown here is derived from an EMBL/GenBank/DDBJ whole genome shotgun (WGS) entry which is preliminary data.</text>
</comment>
<accession>A0A4U1B5E6</accession>
<dbReference type="InterPro" id="IPR029044">
    <property type="entry name" value="Nucleotide-diphossugar_trans"/>
</dbReference>
<sequence length="408" mass="45549">MRDTKLFAKYLANFSEPEIASLAGFPESLQFSHVVVVPSYKESLDFVTRFNLLNPGEQTALLIAVINQPDTDSVKQPQQQLADDIKASATCLWQNNNLSLLQLTNGGYVLLVDRFNQAIPHKQGVGLARKIGADLACQLIATGQILSPWIRSTDADAHLPDNYFAALPQSCVDSSAIIFDFFHQSDNAQEDAANRIYEQSMRYYVAGLRFAGSPYSFYTIGSILAFSAEAYVKARGFPKRAAGEDFYLLNKVAKLGNITSQPSVQIKIDARVSDRVPFGTGPMVQKIIALQTDNKEYFYYQPQVFVELKRLLDAVSHCKGNLTELIQALESFSDLTRQSLTDIGFFTFINNPQLQSSSAQQVSKQLMVWFDAFKTLKFIHALRDNGLPDMPLSEALNNPFFSIHPEDK</sequence>